<accession>A0ABW1MKC3</accession>
<reference evidence="9" key="1">
    <citation type="journal article" date="2019" name="Int. J. Syst. Evol. Microbiol.">
        <title>The Global Catalogue of Microorganisms (GCM) 10K type strain sequencing project: providing services to taxonomists for standard genome sequencing and annotation.</title>
        <authorList>
            <consortium name="The Broad Institute Genomics Platform"/>
            <consortium name="The Broad Institute Genome Sequencing Center for Infectious Disease"/>
            <person name="Wu L."/>
            <person name="Ma J."/>
        </authorList>
    </citation>
    <scope>NUCLEOTIDE SEQUENCE [LARGE SCALE GENOMIC DNA]</scope>
    <source>
        <strain evidence="9">CGMCC 1.15180</strain>
    </source>
</reference>
<dbReference type="PROSITE" id="PS51918">
    <property type="entry name" value="RADICAL_SAM"/>
    <property type="match status" value="1"/>
</dbReference>
<evidence type="ECO:0000256" key="1">
    <source>
        <dbReference type="ARBA" id="ARBA00001966"/>
    </source>
</evidence>
<comment type="caution">
    <text evidence="8">The sequence shown here is derived from an EMBL/GenBank/DDBJ whole genome shotgun (WGS) entry which is preliminary data.</text>
</comment>
<dbReference type="SMART" id="SM00729">
    <property type="entry name" value="Elp3"/>
    <property type="match status" value="1"/>
</dbReference>
<dbReference type="InterPro" id="IPR023984">
    <property type="entry name" value="rSAM_ocin_1"/>
</dbReference>
<keyword evidence="4" id="KW-0408">Iron</keyword>
<feature type="domain" description="Radical SAM core" evidence="7">
    <location>
        <begin position="287"/>
        <end position="506"/>
    </location>
</feature>
<dbReference type="SFLD" id="SFLDG01082">
    <property type="entry name" value="B12-binding_domain_containing"/>
    <property type="match status" value="1"/>
</dbReference>
<dbReference type="PANTHER" id="PTHR43409">
    <property type="entry name" value="ANAEROBIC MAGNESIUM-PROTOPORPHYRIN IX MONOMETHYL ESTER CYCLASE-RELATED"/>
    <property type="match status" value="1"/>
</dbReference>
<comment type="cofactor">
    <cofactor evidence="1">
        <name>[4Fe-4S] cluster</name>
        <dbReference type="ChEBI" id="CHEBI:49883"/>
    </cofactor>
</comment>
<keyword evidence="5" id="KW-0411">Iron-sulfur</keyword>
<keyword evidence="3" id="KW-0479">Metal-binding</keyword>
<dbReference type="Gene3D" id="3.20.20.70">
    <property type="entry name" value="Aldolase class I"/>
    <property type="match status" value="1"/>
</dbReference>
<evidence type="ECO:0000313" key="8">
    <source>
        <dbReference type="EMBL" id="MFC6063740.1"/>
    </source>
</evidence>
<dbReference type="InterPro" id="IPR006638">
    <property type="entry name" value="Elp3/MiaA/NifB-like_rSAM"/>
</dbReference>
<dbReference type="InterPro" id="IPR013785">
    <property type="entry name" value="Aldolase_TIM"/>
</dbReference>
<feature type="domain" description="B12-binding" evidence="6">
    <location>
        <begin position="99"/>
        <end position="239"/>
    </location>
</feature>
<dbReference type="InterPro" id="IPR058240">
    <property type="entry name" value="rSAM_sf"/>
</dbReference>
<dbReference type="CDD" id="cd01335">
    <property type="entry name" value="Radical_SAM"/>
    <property type="match status" value="1"/>
</dbReference>
<name>A0ABW1MKC3_9ACTN</name>
<organism evidence="8 9">
    <name type="scientific">Streptomyces ochraceiscleroticus</name>
    <dbReference type="NCBI Taxonomy" id="47761"/>
    <lineage>
        <taxon>Bacteria</taxon>
        <taxon>Bacillati</taxon>
        <taxon>Actinomycetota</taxon>
        <taxon>Actinomycetes</taxon>
        <taxon>Kitasatosporales</taxon>
        <taxon>Streptomycetaceae</taxon>
        <taxon>Streptomyces</taxon>
    </lineage>
</organism>
<dbReference type="PROSITE" id="PS51332">
    <property type="entry name" value="B12_BINDING"/>
    <property type="match status" value="1"/>
</dbReference>
<dbReference type="SFLD" id="SFLDS00029">
    <property type="entry name" value="Radical_SAM"/>
    <property type="match status" value="1"/>
</dbReference>
<dbReference type="Gene3D" id="3.40.50.280">
    <property type="entry name" value="Cobalamin-binding domain"/>
    <property type="match status" value="1"/>
</dbReference>
<evidence type="ECO:0000256" key="2">
    <source>
        <dbReference type="ARBA" id="ARBA00022691"/>
    </source>
</evidence>
<dbReference type="InterPro" id="IPR006158">
    <property type="entry name" value="Cobalamin-bd"/>
</dbReference>
<gene>
    <name evidence="8" type="ORF">ACFP4F_14375</name>
</gene>
<protein>
    <submittedName>
        <fullName evidence="8">RiPP maturation radical SAM C-methyltransferase</fullName>
    </submittedName>
</protein>
<dbReference type="SUPFAM" id="SSF102114">
    <property type="entry name" value="Radical SAM enzymes"/>
    <property type="match status" value="1"/>
</dbReference>
<dbReference type="NCBIfam" id="TIGR03975">
    <property type="entry name" value="rSAM_ocin_1"/>
    <property type="match status" value="1"/>
</dbReference>
<evidence type="ECO:0000313" key="9">
    <source>
        <dbReference type="Proteomes" id="UP001596139"/>
    </source>
</evidence>
<sequence length="645" mass="72181">MPRVPRAGAAASLAPLQHVASGLAEQRASCPVVLVSMPFMDFRRPSIQLGLLKAIGSASGFPVRTFHANLDFAKRIGTDYYRALSEQRRGMVGDWLFSPAAFGDAAPDPEAQLLDDFADELACLADGSRGQLRDRLLHTRCCDVPAYLDDLMEAFPWHEVQVAGFSSTFQQNTASFALARRLKQRYPELFTLFGGANFDGEMGVEFVRSVDCIDAAVIGEGDAVLPRLLDTLAAGGDLGTVPGLARRVDGQVTATPSPPPFNRLDDLPTPDYDEYFRRAESLALLPRAAHRTVWLPLETARGCWWGAKHHCTFCGLNANAMQFRAKSPQRVLEEFGEQARRYRTFRFETVDNILDMSYLRTLFPALVESDTNYEIFYEVKANLSRAQLKLLADAGVTQIQPGLESLSSHVLRLMRKGVSAAQNINLLRWAQHYRIHVSWNLLWGFPGETPQDYADQAAVIPHLWHLQPPSSADRIWMERFSPLYNERETLLSYCRPERGYRHVYPRSIDLDRVAYFFDYGMDGALPEGRSLPLRQAVEDWTAAWQGGNRPRLEYWRAPHFVQIQDARRAGDEGTYTFEGSLADLYLACSTRPVTAAAARDQLELEEPVEAVQEMLLELTEHGLVFMDGPLAVALALPAARARAAQ</sequence>
<evidence type="ECO:0000256" key="5">
    <source>
        <dbReference type="ARBA" id="ARBA00023014"/>
    </source>
</evidence>
<dbReference type="RefSeq" id="WP_031058310.1">
    <property type="nucleotide sequence ID" value="NZ_JBHSPX010000004.1"/>
</dbReference>
<evidence type="ECO:0000259" key="6">
    <source>
        <dbReference type="PROSITE" id="PS51332"/>
    </source>
</evidence>
<evidence type="ECO:0000259" key="7">
    <source>
        <dbReference type="PROSITE" id="PS51918"/>
    </source>
</evidence>
<keyword evidence="9" id="KW-1185">Reference proteome</keyword>
<dbReference type="InterPro" id="IPR007197">
    <property type="entry name" value="rSAM"/>
</dbReference>
<dbReference type="PANTHER" id="PTHR43409:SF7">
    <property type="entry name" value="BLL1977 PROTEIN"/>
    <property type="match status" value="1"/>
</dbReference>
<evidence type="ECO:0000256" key="4">
    <source>
        <dbReference type="ARBA" id="ARBA00023004"/>
    </source>
</evidence>
<dbReference type="InterPro" id="IPR051198">
    <property type="entry name" value="BchE-like"/>
</dbReference>
<dbReference type="Pfam" id="PF04055">
    <property type="entry name" value="Radical_SAM"/>
    <property type="match status" value="1"/>
</dbReference>
<evidence type="ECO:0000256" key="3">
    <source>
        <dbReference type="ARBA" id="ARBA00022723"/>
    </source>
</evidence>
<dbReference type="Proteomes" id="UP001596139">
    <property type="component" value="Unassembled WGS sequence"/>
</dbReference>
<proteinExistence type="predicted"/>
<keyword evidence="2" id="KW-0949">S-adenosyl-L-methionine</keyword>
<dbReference type="EMBL" id="JBHSPX010000004">
    <property type="protein sequence ID" value="MFC6063740.1"/>
    <property type="molecule type" value="Genomic_DNA"/>
</dbReference>
<dbReference type="SFLD" id="SFLDF00324">
    <property type="entry name" value="bacteriocin_maturation"/>
    <property type="match status" value="1"/>
</dbReference>